<dbReference type="InterPro" id="IPR003959">
    <property type="entry name" value="ATPase_AAA_core"/>
</dbReference>
<evidence type="ECO:0000313" key="2">
    <source>
        <dbReference type="EMBL" id="KAF7193781.1"/>
    </source>
</evidence>
<dbReference type="EMBL" id="JABCIY010000071">
    <property type="protein sequence ID" value="KAF7193781.1"/>
    <property type="molecule type" value="Genomic_DNA"/>
</dbReference>
<dbReference type="OrthoDB" id="10042665at2759"/>
<comment type="caution">
    <text evidence="2">The sequence shown here is derived from an EMBL/GenBank/DDBJ whole genome shotgun (WGS) entry which is preliminary data.</text>
</comment>
<dbReference type="GO" id="GO:0005524">
    <property type="term" value="F:ATP binding"/>
    <property type="evidence" value="ECO:0007669"/>
    <property type="project" value="InterPro"/>
</dbReference>
<gene>
    <name evidence="2" type="ORF">HII31_04850</name>
</gene>
<dbReference type="GO" id="GO:0016887">
    <property type="term" value="F:ATP hydrolysis activity"/>
    <property type="evidence" value="ECO:0007669"/>
    <property type="project" value="InterPro"/>
</dbReference>
<evidence type="ECO:0000259" key="1">
    <source>
        <dbReference type="SMART" id="SM00382"/>
    </source>
</evidence>
<organism evidence="2 3">
    <name type="scientific">Pseudocercospora fuligena</name>
    <dbReference type="NCBI Taxonomy" id="685502"/>
    <lineage>
        <taxon>Eukaryota</taxon>
        <taxon>Fungi</taxon>
        <taxon>Dikarya</taxon>
        <taxon>Ascomycota</taxon>
        <taxon>Pezizomycotina</taxon>
        <taxon>Dothideomycetes</taxon>
        <taxon>Dothideomycetidae</taxon>
        <taxon>Mycosphaerellales</taxon>
        <taxon>Mycosphaerellaceae</taxon>
        <taxon>Pseudocercospora</taxon>
    </lineage>
</organism>
<dbReference type="Pfam" id="PF00004">
    <property type="entry name" value="AAA"/>
    <property type="match status" value="1"/>
</dbReference>
<dbReference type="Proteomes" id="UP000660729">
    <property type="component" value="Unassembled WGS sequence"/>
</dbReference>
<dbReference type="InterPro" id="IPR054289">
    <property type="entry name" value="DUF7025"/>
</dbReference>
<proteinExistence type="predicted"/>
<dbReference type="Gene3D" id="3.40.50.300">
    <property type="entry name" value="P-loop containing nucleotide triphosphate hydrolases"/>
    <property type="match status" value="1"/>
</dbReference>
<dbReference type="SUPFAM" id="SSF52540">
    <property type="entry name" value="P-loop containing nucleoside triphosphate hydrolases"/>
    <property type="match status" value="1"/>
</dbReference>
<reference evidence="2" key="1">
    <citation type="submission" date="2020-04" db="EMBL/GenBank/DDBJ databases">
        <title>Draft genome resource of the tomato pathogen Pseudocercospora fuligena.</title>
        <authorList>
            <person name="Zaccaron A."/>
        </authorList>
    </citation>
    <scope>NUCLEOTIDE SEQUENCE</scope>
    <source>
        <strain evidence="2">PF001</strain>
    </source>
</reference>
<name>A0A8H6RMK8_9PEZI</name>
<sequence>MEDYNDLNYDMYPQPMPAMGTEDELREAMSLDPIEDGEKIKKNEIGLDADIRQLYREDVTKPWETWKEDAENEKANHPKNSKYALVVRRQMSTESDDGLQLHSVTIQSPILRKLLDYVFEGSREVCTTMKDLTFKHPFHEFLHRWDRYLVCVEEVKNGLEKQHVELLHGILEPVVGPLVEQKRDILRQNRVDFKRLWMIFEPDCEVTTPEDGRLFTNQDAKYDLIPGGEALLLTSKCVSYNGRFFGYQTVTLGLDSYEGFKMIDELEVVPVALHPRRDALIEEATARGKRFADLSGWQYKSYTGIVTIIEQQKRPRMVTNGRIVIDPDLYGTKNGQETLEPLYKANTTAKPAPKSSTRYDPYSYNPSYPGRTAPTIINKDTEKSHAAELKGHHYRLCTNIVKGYCLTSKQWAKFDVDGVGEINFSKAAFKRLFLPHDYKELILAFVDSHLNRGDDFDDIVEGKGKGMVILLHGAPGLGKTLTAEAVAEEMQVPLYAMSAGQLGFDAETIEYNLQDVLDICAKWGAVLLLDEADVFLEQRQITDIHRNRLVSIFLRMLEYYQGCMFLTTNRVETFDLAFRSRINLAIDYPKLDFQTRRHIWRTFVRPSEDFPNNHSAITEDQLFDLAELDLNGREVKNLVKTGRLLAKRKGEQLGIMHMISVMNVQRGLPGDGSGFKYALPDSFQVAIGSVITQATMRVRRGISMSF</sequence>
<evidence type="ECO:0000313" key="3">
    <source>
        <dbReference type="Proteomes" id="UP000660729"/>
    </source>
</evidence>
<feature type="domain" description="AAA+ ATPase" evidence="1">
    <location>
        <begin position="465"/>
        <end position="592"/>
    </location>
</feature>
<dbReference type="InterPro" id="IPR003593">
    <property type="entry name" value="AAA+_ATPase"/>
</dbReference>
<dbReference type="InterPro" id="IPR027417">
    <property type="entry name" value="P-loop_NTPase"/>
</dbReference>
<accession>A0A8H6RMK8</accession>
<dbReference type="Pfam" id="PF22942">
    <property type="entry name" value="DUF7025"/>
    <property type="match status" value="1"/>
</dbReference>
<keyword evidence="3" id="KW-1185">Reference proteome</keyword>
<dbReference type="SMART" id="SM00382">
    <property type="entry name" value="AAA"/>
    <property type="match status" value="1"/>
</dbReference>
<dbReference type="PANTHER" id="PTHR46411">
    <property type="entry name" value="FAMILY ATPASE, PUTATIVE-RELATED"/>
    <property type="match status" value="1"/>
</dbReference>
<dbReference type="PANTHER" id="PTHR46411:SF3">
    <property type="entry name" value="AAA+ ATPASE DOMAIN-CONTAINING PROTEIN"/>
    <property type="match status" value="1"/>
</dbReference>
<protein>
    <submittedName>
        <fullName evidence="2">ATPase family AAA domain-containing protein FIGL1</fullName>
    </submittedName>
</protein>
<dbReference type="AlphaFoldDB" id="A0A8H6RMK8"/>